<dbReference type="AlphaFoldDB" id="A0A1W1V306"/>
<keyword evidence="1" id="KW-1133">Transmembrane helix</keyword>
<dbReference type="EMBL" id="FWWR01000009">
    <property type="protein sequence ID" value="SMB87712.1"/>
    <property type="molecule type" value="Genomic_DNA"/>
</dbReference>
<dbReference type="STRING" id="573058.SAMN00017477_1227"/>
<dbReference type="Gene3D" id="1.25.40.10">
    <property type="entry name" value="Tetratricopeptide repeat domain"/>
    <property type="match status" value="1"/>
</dbReference>
<proteinExistence type="predicted"/>
<dbReference type="InterPro" id="IPR011990">
    <property type="entry name" value="TPR-like_helical_dom_sf"/>
</dbReference>
<accession>A0A1W1V306</accession>
<dbReference type="OrthoDB" id="1758253at2"/>
<sequence length="529" mass="60111">MEDFKTLPTVVSTNPKQNLQIIRAELTNDLSIALDVLNLDDLIVSDITFSVKYKDIDGNFLFNSSEFFYTSKSIEVLPEKIYYVEPFKIDQRFIDARGIEVRIREVTHIGGKNHVYDVSDETSYSLAVIPQNKQLKINNLLGDDIIAYGENLRTAWKCVCGAVNPSDVQECRHCHRNKYFVLNNLTESLINMKILNMLSQTINYSEAGKKALTENLTKTHLTKVAPSTDILASIRVNDEGNGVRNKNKIITNSILGVIFLAVLVLAFHFISDFNQANNFDKAKKYLVKGQYQEALDLLEKIKSSDKFETQPVIDKAEKLMESNNIYEKAKIYMTEKDYISALISYKKVLPEDLHFQEAQDKISEIEEIIINRAKNHIDNGDPYEAANILVELQEILPESAEASSLLTSIKSSSDYVNDKHDDTEESPEYKKSRAEMSNIANNLLHTYQKIQTDKANLRTSPSIESEIITTLPIDSDVYVKNTKIEGIERIWCEVEALDASTGEKYQGWISNKVMNKTKDNKDSVNTSRI</sequence>
<reference evidence="3" key="1">
    <citation type="submission" date="2017-04" db="EMBL/GenBank/DDBJ databases">
        <authorList>
            <person name="Varghese N."/>
            <person name="Submissions S."/>
        </authorList>
    </citation>
    <scope>NUCLEOTIDE SEQUENCE [LARGE SCALE GENOMIC DNA]</scope>
    <source>
        <strain evidence="3">DSM 20463</strain>
    </source>
</reference>
<evidence type="ECO:0000313" key="2">
    <source>
        <dbReference type="EMBL" id="SMB87712.1"/>
    </source>
</evidence>
<dbReference type="RefSeq" id="WP_084230791.1">
    <property type="nucleotide sequence ID" value="NZ_FWWR01000009.1"/>
</dbReference>
<gene>
    <name evidence="2" type="ORF">SAMN00017477_1227</name>
</gene>
<feature type="transmembrane region" description="Helical" evidence="1">
    <location>
        <begin position="249"/>
        <end position="270"/>
    </location>
</feature>
<name>A0A1W1V306_PEPAS</name>
<keyword evidence="1" id="KW-0812">Transmembrane</keyword>
<dbReference type="Gene3D" id="2.30.30.40">
    <property type="entry name" value="SH3 Domains"/>
    <property type="match status" value="1"/>
</dbReference>
<keyword evidence="3" id="KW-1185">Reference proteome</keyword>
<evidence type="ECO:0000256" key="1">
    <source>
        <dbReference type="SAM" id="Phobius"/>
    </source>
</evidence>
<protein>
    <recommendedName>
        <fullName evidence="4">SH3 domain-containing protein</fullName>
    </recommendedName>
</protein>
<evidence type="ECO:0000313" key="3">
    <source>
        <dbReference type="Proteomes" id="UP000192368"/>
    </source>
</evidence>
<dbReference type="Proteomes" id="UP000192368">
    <property type="component" value="Unassembled WGS sequence"/>
</dbReference>
<organism evidence="2 3">
    <name type="scientific">Peptoniphilus asaccharolyticus DSM 20463</name>
    <dbReference type="NCBI Taxonomy" id="573058"/>
    <lineage>
        <taxon>Bacteria</taxon>
        <taxon>Bacillati</taxon>
        <taxon>Bacillota</taxon>
        <taxon>Tissierellia</taxon>
        <taxon>Tissierellales</taxon>
        <taxon>Peptoniphilaceae</taxon>
        <taxon>Peptoniphilus</taxon>
    </lineage>
</organism>
<evidence type="ECO:0008006" key="4">
    <source>
        <dbReference type="Google" id="ProtNLM"/>
    </source>
</evidence>
<keyword evidence="1" id="KW-0472">Membrane</keyword>
<dbReference type="SUPFAM" id="SSF48452">
    <property type="entry name" value="TPR-like"/>
    <property type="match status" value="1"/>
</dbReference>